<feature type="transmembrane region" description="Helical" evidence="8">
    <location>
        <begin position="148"/>
        <end position="168"/>
    </location>
</feature>
<keyword evidence="7 8" id="KW-0807">Transducer</keyword>
<evidence type="ECO:0000256" key="7">
    <source>
        <dbReference type="ARBA" id="ARBA00023224"/>
    </source>
</evidence>
<evidence type="ECO:0000256" key="6">
    <source>
        <dbReference type="ARBA" id="ARBA00023170"/>
    </source>
</evidence>
<evidence type="ECO:0000256" key="4">
    <source>
        <dbReference type="ARBA" id="ARBA00022989"/>
    </source>
</evidence>
<reference evidence="9" key="1">
    <citation type="journal article" date="2023" name="G3 (Bethesda)">
        <title>Whole genome assemblies of Zophobas morio and Tenebrio molitor.</title>
        <authorList>
            <person name="Kaur S."/>
            <person name="Stinson S.A."/>
            <person name="diCenzo G.C."/>
        </authorList>
    </citation>
    <scope>NUCLEOTIDE SEQUENCE</scope>
    <source>
        <strain evidence="9">QUZm001</strain>
    </source>
</reference>
<feature type="transmembrane region" description="Helical" evidence="8">
    <location>
        <begin position="327"/>
        <end position="346"/>
    </location>
</feature>
<evidence type="ECO:0000313" key="10">
    <source>
        <dbReference type="Proteomes" id="UP001168821"/>
    </source>
</evidence>
<dbReference type="AlphaFoldDB" id="A0AA38IYX7"/>
<evidence type="ECO:0000313" key="9">
    <source>
        <dbReference type="EMBL" id="KAJ3662757.1"/>
    </source>
</evidence>
<keyword evidence="5 8" id="KW-0472">Membrane</keyword>
<dbReference type="GO" id="GO:0043025">
    <property type="term" value="C:neuronal cell body"/>
    <property type="evidence" value="ECO:0007669"/>
    <property type="project" value="TreeGrafter"/>
</dbReference>
<keyword evidence="6 8" id="KW-0675">Receptor</keyword>
<dbReference type="Proteomes" id="UP001168821">
    <property type="component" value="Unassembled WGS sequence"/>
</dbReference>
<dbReference type="Pfam" id="PF08395">
    <property type="entry name" value="7tm_7"/>
    <property type="match status" value="1"/>
</dbReference>
<dbReference type="InterPro" id="IPR013604">
    <property type="entry name" value="7TM_chemorcpt"/>
</dbReference>
<keyword evidence="10" id="KW-1185">Reference proteome</keyword>
<evidence type="ECO:0000256" key="2">
    <source>
        <dbReference type="ARBA" id="ARBA00022475"/>
    </source>
</evidence>
<feature type="transmembrane region" description="Helical" evidence="8">
    <location>
        <begin position="53"/>
        <end position="77"/>
    </location>
</feature>
<comment type="subcellular location">
    <subcellularLocation>
        <location evidence="1 8">Cell membrane</location>
        <topology evidence="1 8">Multi-pass membrane protein</topology>
    </subcellularLocation>
</comment>
<evidence type="ECO:0000256" key="1">
    <source>
        <dbReference type="ARBA" id="ARBA00004651"/>
    </source>
</evidence>
<evidence type="ECO:0000256" key="5">
    <source>
        <dbReference type="ARBA" id="ARBA00023136"/>
    </source>
</evidence>
<accession>A0AA38IYX7</accession>
<comment type="similarity">
    <text evidence="8">Belongs to the insect chemoreceptor superfamily. Gustatory receptor (GR) family.</text>
</comment>
<feature type="transmembrane region" description="Helical" evidence="8">
    <location>
        <begin position="21"/>
        <end position="38"/>
    </location>
</feature>
<feature type="transmembrane region" description="Helical" evidence="8">
    <location>
        <begin position="217"/>
        <end position="237"/>
    </location>
</feature>
<evidence type="ECO:0000256" key="3">
    <source>
        <dbReference type="ARBA" id="ARBA00022692"/>
    </source>
</evidence>
<keyword evidence="3 8" id="KW-0812">Transmembrane</keyword>
<dbReference type="GO" id="GO:0007165">
    <property type="term" value="P:signal transduction"/>
    <property type="evidence" value="ECO:0007669"/>
    <property type="project" value="UniProtKB-KW"/>
</dbReference>
<dbReference type="GO" id="GO:0007635">
    <property type="term" value="P:chemosensory behavior"/>
    <property type="evidence" value="ECO:0007669"/>
    <property type="project" value="TreeGrafter"/>
</dbReference>
<gene>
    <name evidence="9" type="ORF">Zmor_007086</name>
</gene>
<feature type="transmembrane region" description="Helical" evidence="8">
    <location>
        <begin position="257"/>
        <end position="277"/>
    </location>
</feature>
<name>A0AA38IYX7_9CUCU</name>
<dbReference type="EMBL" id="JALNTZ010000002">
    <property type="protein sequence ID" value="KAJ3662757.1"/>
    <property type="molecule type" value="Genomic_DNA"/>
</dbReference>
<dbReference type="GO" id="GO:0050909">
    <property type="term" value="P:sensory perception of taste"/>
    <property type="evidence" value="ECO:0007669"/>
    <property type="project" value="InterPro"/>
</dbReference>
<sequence>MLLGITPLVREPHYKVYVSKVYSLLVITALSIALPFSLCYKQTEFAAMVNVRLVIAALMTASLYAFNCLSILSLPFAMRIKWQHLFNNLIKLEASIPNKSTKVKQYYFVFFFVNAFFWTVTISDLWIWYDIVGWEYIQQYLMDGVQTYFVLIYSLVLHALIRSLAGYYDNLRHLFENRISQWKKHIHMVPDDSSAFLVHNQHLFALLKDTVDVFNDIFGWPILLVLVYTGLLVIDYLDYTFKNYDGLDNNDFYKVATSNVFLVFLFFMNILSLIWMCDSVLQQSEKTLKLCFQLRAIPTAKAEMFITIVYNNRPRFSVARFFDLDRTTICSVLSTITTFLIVMFQFKGA</sequence>
<dbReference type="GO" id="GO:0030424">
    <property type="term" value="C:axon"/>
    <property type="evidence" value="ECO:0007669"/>
    <property type="project" value="TreeGrafter"/>
</dbReference>
<dbReference type="GO" id="GO:0008049">
    <property type="term" value="P:male courtship behavior"/>
    <property type="evidence" value="ECO:0007669"/>
    <property type="project" value="TreeGrafter"/>
</dbReference>
<keyword evidence="2 8" id="KW-1003">Cell membrane</keyword>
<proteinExistence type="inferred from homology"/>
<evidence type="ECO:0000256" key="8">
    <source>
        <dbReference type="RuleBase" id="RU363108"/>
    </source>
</evidence>
<organism evidence="9 10">
    <name type="scientific">Zophobas morio</name>
    <dbReference type="NCBI Taxonomy" id="2755281"/>
    <lineage>
        <taxon>Eukaryota</taxon>
        <taxon>Metazoa</taxon>
        <taxon>Ecdysozoa</taxon>
        <taxon>Arthropoda</taxon>
        <taxon>Hexapoda</taxon>
        <taxon>Insecta</taxon>
        <taxon>Pterygota</taxon>
        <taxon>Neoptera</taxon>
        <taxon>Endopterygota</taxon>
        <taxon>Coleoptera</taxon>
        <taxon>Polyphaga</taxon>
        <taxon>Cucujiformia</taxon>
        <taxon>Tenebrionidae</taxon>
        <taxon>Zophobas</taxon>
    </lineage>
</organism>
<dbReference type="PANTHER" id="PTHR21143">
    <property type="entry name" value="INVERTEBRATE GUSTATORY RECEPTOR"/>
    <property type="match status" value="1"/>
</dbReference>
<dbReference type="PANTHER" id="PTHR21143:SF104">
    <property type="entry name" value="GUSTATORY RECEPTOR 8A-RELATED"/>
    <property type="match status" value="1"/>
</dbReference>
<dbReference type="GO" id="GO:0030425">
    <property type="term" value="C:dendrite"/>
    <property type="evidence" value="ECO:0007669"/>
    <property type="project" value="TreeGrafter"/>
</dbReference>
<feature type="transmembrane region" description="Helical" evidence="8">
    <location>
        <begin position="106"/>
        <end position="128"/>
    </location>
</feature>
<dbReference type="GO" id="GO:0005886">
    <property type="term" value="C:plasma membrane"/>
    <property type="evidence" value="ECO:0007669"/>
    <property type="project" value="UniProtKB-SubCell"/>
</dbReference>
<protein>
    <recommendedName>
        <fullName evidence="8">Gustatory receptor</fullName>
    </recommendedName>
</protein>
<comment type="function">
    <text evidence="8">Gustatory receptor which mediates acceptance or avoidance behavior, depending on its substrates.</text>
</comment>
<keyword evidence="4 8" id="KW-1133">Transmembrane helix</keyword>
<comment type="caution">
    <text evidence="9">The sequence shown here is derived from an EMBL/GenBank/DDBJ whole genome shotgun (WGS) entry which is preliminary data.</text>
</comment>